<feature type="region of interest" description="Disordered" evidence="1">
    <location>
        <begin position="127"/>
        <end position="154"/>
    </location>
</feature>
<dbReference type="Proteomes" id="UP000494106">
    <property type="component" value="Unassembled WGS sequence"/>
</dbReference>
<proteinExistence type="predicted"/>
<keyword evidence="3" id="KW-1185">Reference proteome</keyword>
<dbReference type="CDD" id="cd09531">
    <property type="entry name" value="SAM_CS047"/>
    <property type="match status" value="1"/>
</dbReference>
<dbReference type="AlphaFoldDB" id="A0A8S1A502"/>
<dbReference type="InterPro" id="IPR040772">
    <property type="entry name" value="C19orf47_SAM"/>
</dbReference>
<evidence type="ECO:0000313" key="3">
    <source>
        <dbReference type="Proteomes" id="UP000494106"/>
    </source>
</evidence>
<dbReference type="Pfam" id="PF18017">
    <property type="entry name" value="SAM_4"/>
    <property type="match status" value="1"/>
</dbReference>
<evidence type="ECO:0000313" key="2">
    <source>
        <dbReference type="EMBL" id="CAB3239567.1"/>
    </source>
</evidence>
<dbReference type="PANTHER" id="PTHR21359:SF1">
    <property type="entry name" value="DUF5577 DOMAIN-CONTAINING PROTEIN"/>
    <property type="match status" value="1"/>
</dbReference>
<name>A0A8S1A502_ARCPL</name>
<accession>A0A8S1A502</accession>
<protein>
    <recommendedName>
        <fullName evidence="4">SAM domain-containing protein</fullName>
    </recommendedName>
</protein>
<reference evidence="2 3" key="1">
    <citation type="submission" date="2020-04" db="EMBL/GenBank/DDBJ databases">
        <authorList>
            <person name="Wallbank WR R."/>
            <person name="Pardo Diaz C."/>
            <person name="Kozak K."/>
            <person name="Martin S."/>
            <person name="Jiggins C."/>
            <person name="Moest M."/>
            <person name="Warren A I."/>
            <person name="Byers J.R.P. K."/>
            <person name="Montejo-Kovacevich G."/>
            <person name="Yen C E."/>
        </authorList>
    </citation>
    <scope>NUCLEOTIDE SEQUENCE [LARGE SCALE GENOMIC DNA]</scope>
</reference>
<evidence type="ECO:0008006" key="4">
    <source>
        <dbReference type="Google" id="ProtNLM"/>
    </source>
</evidence>
<sequence length="366" mass="40097">MMNASASKMDTNFTSMWVSFFTAAGIPSDVSATYALTFTENRIQNDMLLDLNKEYLRDMGITRMGDVIAILRHAKQVHESTARDRVLSTTGTATAKVPVAAITGRATIAQPSSPASRILEHYTRNPQVPEVPKTNTSSQLKRKSIESTPETDASLKKARMIRFAGAPPPSVKEGTSKTVFARLGNSEPAKVSTKAAVTTGCKPIYARLGFKQPQDQPDQIMPIEKDALKYEGILKGSPPLKKVVTVTTSKNNTRTIAMGLCTMRADETPVSVKTKLALPKSKSVKFSNHVQYKEIESMQSSTVKTQAKVVQKSIPRPVQKFSPVFNKPERRLTMPEGVNNVRARLGTKSNATNLTITKNVFNRLGV</sequence>
<dbReference type="EMBL" id="CADEBC010000503">
    <property type="protein sequence ID" value="CAB3239567.1"/>
    <property type="molecule type" value="Genomic_DNA"/>
</dbReference>
<organism evidence="2 3">
    <name type="scientific">Arctia plantaginis</name>
    <name type="common">Wood tiger moth</name>
    <name type="synonym">Phalaena plantaginis</name>
    <dbReference type="NCBI Taxonomy" id="874455"/>
    <lineage>
        <taxon>Eukaryota</taxon>
        <taxon>Metazoa</taxon>
        <taxon>Ecdysozoa</taxon>
        <taxon>Arthropoda</taxon>
        <taxon>Hexapoda</taxon>
        <taxon>Insecta</taxon>
        <taxon>Pterygota</taxon>
        <taxon>Neoptera</taxon>
        <taxon>Endopterygota</taxon>
        <taxon>Lepidoptera</taxon>
        <taxon>Glossata</taxon>
        <taxon>Ditrysia</taxon>
        <taxon>Noctuoidea</taxon>
        <taxon>Erebidae</taxon>
        <taxon>Arctiinae</taxon>
        <taxon>Arctia</taxon>
    </lineage>
</organism>
<evidence type="ECO:0000256" key="1">
    <source>
        <dbReference type="SAM" id="MobiDB-lite"/>
    </source>
</evidence>
<comment type="caution">
    <text evidence="2">The sequence shown here is derived from an EMBL/GenBank/DDBJ whole genome shotgun (WGS) entry which is preliminary data.</text>
</comment>
<dbReference type="SUPFAM" id="SSF47769">
    <property type="entry name" value="SAM/Pointed domain"/>
    <property type="match status" value="1"/>
</dbReference>
<gene>
    <name evidence="2" type="ORF">APLA_LOCUS7829</name>
</gene>
<dbReference type="OrthoDB" id="10067653at2759"/>
<dbReference type="GO" id="GO:0005634">
    <property type="term" value="C:nucleus"/>
    <property type="evidence" value="ECO:0007669"/>
    <property type="project" value="TreeGrafter"/>
</dbReference>
<dbReference type="Gene3D" id="1.10.150.50">
    <property type="entry name" value="Transcription Factor, Ets-1"/>
    <property type="match status" value="1"/>
</dbReference>
<dbReference type="PANTHER" id="PTHR21359">
    <property type="entry name" value="DUF5577 DOMAIN-CONTAINING PROTEIN"/>
    <property type="match status" value="1"/>
</dbReference>
<dbReference type="InterPro" id="IPR039161">
    <property type="entry name" value="C19orf47-like"/>
</dbReference>
<dbReference type="InterPro" id="IPR013761">
    <property type="entry name" value="SAM/pointed_sf"/>
</dbReference>